<name>A0A9Q0DNU6_9TELE</name>
<dbReference type="EMBL" id="JANIIK010000113">
    <property type="protein sequence ID" value="KAJ3591779.1"/>
    <property type="molecule type" value="Genomic_DNA"/>
</dbReference>
<protein>
    <submittedName>
        <fullName evidence="2">Uncharacterized protein</fullName>
    </submittedName>
</protein>
<keyword evidence="3" id="KW-1185">Reference proteome</keyword>
<evidence type="ECO:0000313" key="3">
    <source>
        <dbReference type="Proteomes" id="UP001148018"/>
    </source>
</evidence>
<feature type="compositionally biased region" description="Basic residues" evidence="1">
    <location>
        <begin position="1"/>
        <end position="15"/>
    </location>
</feature>
<dbReference type="Proteomes" id="UP001148018">
    <property type="component" value="Unassembled WGS sequence"/>
</dbReference>
<comment type="caution">
    <text evidence="2">The sequence shown here is derived from an EMBL/GenBank/DDBJ whole genome shotgun (WGS) entry which is preliminary data.</text>
</comment>
<evidence type="ECO:0000313" key="2">
    <source>
        <dbReference type="EMBL" id="KAJ3591779.1"/>
    </source>
</evidence>
<evidence type="ECO:0000256" key="1">
    <source>
        <dbReference type="SAM" id="MobiDB-lite"/>
    </source>
</evidence>
<sequence length="81" mass="8709">MSSARRKAAARRRRNAYPDWLSHILSPPTSSLRKNGRSTVRADQGPKPLLTFGCPGDSGTGDGKVKSPLFKSEIPTATGQD</sequence>
<proteinExistence type="predicted"/>
<feature type="region of interest" description="Disordered" evidence="1">
    <location>
        <begin position="1"/>
        <end position="81"/>
    </location>
</feature>
<reference evidence="2" key="1">
    <citation type="submission" date="2022-07" db="EMBL/GenBank/DDBJ databases">
        <title>Chromosome-level genome of Muraenolepis orangiensis.</title>
        <authorList>
            <person name="Kim J."/>
        </authorList>
    </citation>
    <scope>NUCLEOTIDE SEQUENCE</scope>
    <source>
        <strain evidence="2">KU_S4_2022</strain>
        <tissue evidence="2">Muscle</tissue>
    </source>
</reference>
<dbReference type="AlphaFoldDB" id="A0A9Q0DNU6"/>
<gene>
    <name evidence="2" type="ORF">NHX12_006911</name>
</gene>
<accession>A0A9Q0DNU6</accession>
<organism evidence="2 3">
    <name type="scientific">Muraenolepis orangiensis</name>
    <name type="common">Patagonian moray cod</name>
    <dbReference type="NCBI Taxonomy" id="630683"/>
    <lineage>
        <taxon>Eukaryota</taxon>
        <taxon>Metazoa</taxon>
        <taxon>Chordata</taxon>
        <taxon>Craniata</taxon>
        <taxon>Vertebrata</taxon>
        <taxon>Euteleostomi</taxon>
        <taxon>Actinopterygii</taxon>
        <taxon>Neopterygii</taxon>
        <taxon>Teleostei</taxon>
        <taxon>Neoteleostei</taxon>
        <taxon>Acanthomorphata</taxon>
        <taxon>Zeiogadaria</taxon>
        <taxon>Gadariae</taxon>
        <taxon>Gadiformes</taxon>
        <taxon>Muraenolepidoidei</taxon>
        <taxon>Muraenolepididae</taxon>
        <taxon>Muraenolepis</taxon>
    </lineage>
</organism>